<evidence type="ECO:0000256" key="2">
    <source>
        <dbReference type="SAM" id="MobiDB-lite"/>
    </source>
</evidence>
<accession>A0A6A6WIG4</accession>
<dbReference type="Gene3D" id="4.10.240.10">
    <property type="entry name" value="Zn(2)-C6 fungal-type DNA-binding domain"/>
    <property type="match status" value="1"/>
</dbReference>
<feature type="domain" description="Zn(2)-C6 fungal-type" evidence="3">
    <location>
        <begin position="10"/>
        <end position="38"/>
    </location>
</feature>
<keyword evidence="1" id="KW-0539">Nucleus</keyword>
<feature type="compositionally biased region" description="Pro residues" evidence="2">
    <location>
        <begin position="173"/>
        <end position="185"/>
    </location>
</feature>
<proteinExistence type="predicted"/>
<name>A0A6A6WIG4_9PEZI</name>
<feature type="compositionally biased region" description="Low complexity" evidence="2">
    <location>
        <begin position="161"/>
        <end position="172"/>
    </location>
</feature>
<dbReference type="InterPro" id="IPR001138">
    <property type="entry name" value="Zn2Cys6_DnaBD"/>
</dbReference>
<organism evidence="4 5">
    <name type="scientific">Pseudovirgaria hyperparasitica</name>
    <dbReference type="NCBI Taxonomy" id="470096"/>
    <lineage>
        <taxon>Eukaryota</taxon>
        <taxon>Fungi</taxon>
        <taxon>Dikarya</taxon>
        <taxon>Ascomycota</taxon>
        <taxon>Pezizomycotina</taxon>
        <taxon>Dothideomycetes</taxon>
        <taxon>Dothideomycetes incertae sedis</taxon>
        <taxon>Acrospermales</taxon>
        <taxon>Acrospermaceae</taxon>
        <taxon>Pseudovirgaria</taxon>
    </lineage>
</organism>
<dbReference type="AlphaFoldDB" id="A0A6A6WIG4"/>
<protein>
    <recommendedName>
        <fullName evidence="3">Zn(2)-C6 fungal-type domain-containing protein</fullName>
    </recommendedName>
</protein>
<evidence type="ECO:0000256" key="1">
    <source>
        <dbReference type="ARBA" id="ARBA00023242"/>
    </source>
</evidence>
<dbReference type="RefSeq" id="XP_033604500.1">
    <property type="nucleotide sequence ID" value="XM_033743291.1"/>
</dbReference>
<dbReference type="OrthoDB" id="4356994at2759"/>
<dbReference type="GO" id="GO:0008270">
    <property type="term" value="F:zinc ion binding"/>
    <property type="evidence" value="ECO:0007669"/>
    <property type="project" value="InterPro"/>
</dbReference>
<dbReference type="EMBL" id="ML996566">
    <property type="protein sequence ID" value="KAF2762049.1"/>
    <property type="molecule type" value="Genomic_DNA"/>
</dbReference>
<dbReference type="Pfam" id="PF00172">
    <property type="entry name" value="Zn_clus"/>
    <property type="match status" value="1"/>
</dbReference>
<dbReference type="Proteomes" id="UP000799437">
    <property type="component" value="Unassembled WGS sequence"/>
</dbReference>
<dbReference type="GO" id="GO:0000981">
    <property type="term" value="F:DNA-binding transcription factor activity, RNA polymerase II-specific"/>
    <property type="evidence" value="ECO:0007669"/>
    <property type="project" value="InterPro"/>
</dbReference>
<sequence>MSTHRSTGTRKLKCSGTTPKCARCEREGVRCEYSPQKQMGRPKKRRRADESEQQDTPPDEVSPETPAAPAITMDDLGFGHGAGFDDFDFDMFSGMLQCDQGHQHQINIDPALSNNQNGTYPTPYLEAWNGFTACESIQQWQQHTNQQNLLYPIIPSPNPTPATTTSTTTTITPHPPAPDQSPQPPAASTTPICSCLSSMYLTLSTLSTLPTHSFPQILSPIRSSLAVASTVLTCPTCPLASATLIQNIGVLQTLLTTLANTFFRALAAIDTEATRLTSAGDTRAYRFSEHSSPDTPAPAPAPGIHTAHAPNTVQSQVKENNSTNEEDSPTPSFSLEFTGDEWRALARKALQAEAGTCKGRPPERTFVGVVESMVVRQRRWHADLNVGQMCEHLYFRKRKKKDGGEGVGQDKEDEGQERGGGNGEGKVGEDGCRKGMPGTRGRIEEHDCVRQLQRIRKMVELMGFDE</sequence>
<gene>
    <name evidence="4" type="ORF">EJ05DRAFT_472979</name>
</gene>
<feature type="compositionally biased region" description="Acidic residues" evidence="2">
    <location>
        <begin position="51"/>
        <end position="62"/>
    </location>
</feature>
<feature type="region of interest" description="Disordered" evidence="2">
    <location>
        <begin position="316"/>
        <end position="335"/>
    </location>
</feature>
<evidence type="ECO:0000259" key="3">
    <source>
        <dbReference type="Pfam" id="PF00172"/>
    </source>
</evidence>
<keyword evidence="5" id="KW-1185">Reference proteome</keyword>
<dbReference type="InterPro" id="IPR036864">
    <property type="entry name" value="Zn2-C6_fun-type_DNA-bd_sf"/>
</dbReference>
<dbReference type="CDD" id="cd00067">
    <property type="entry name" value="GAL4"/>
    <property type="match status" value="1"/>
</dbReference>
<dbReference type="GeneID" id="54484345"/>
<feature type="region of interest" description="Disordered" evidence="2">
    <location>
        <begin position="155"/>
        <end position="189"/>
    </location>
</feature>
<feature type="region of interest" description="Disordered" evidence="2">
    <location>
        <begin position="286"/>
        <end position="307"/>
    </location>
</feature>
<evidence type="ECO:0000313" key="4">
    <source>
        <dbReference type="EMBL" id="KAF2762049.1"/>
    </source>
</evidence>
<evidence type="ECO:0000313" key="5">
    <source>
        <dbReference type="Proteomes" id="UP000799437"/>
    </source>
</evidence>
<reference evidence="4" key="1">
    <citation type="journal article" date="2020" name="Stud. Mycol.">
        <title>101 Dothideomycetes genomes: a test case for predicting lifestyles and emergence of pathogens.</title>
        <authorList>
            <person name="Haridas S."/>
            <person name="Albert R."/>
            <person name="Binder M."/>
            <person name="Bloem J."/>
            <person name="Labutti K."/>
            <person name="Salamov A."/>
            <person name="Andreopoulos B."/>
            <person name="Baker S."/>
            <person name="Barry K."/>
            <person name="Bills G."/>
            <person name="Bluhm B."/>
            <person name="Cannon C."/>
            <person name="Castanera R."/>
            <person name="Culley D."/>
            <person name="Daum C."/>
            <person name="Ezra D."/>
            <person name="Gonzalez J."/>
            <person name="Henrissat B."/>
            <person name="Kuo A."/>
            <person name="Liang C."/>
            <person name="Lipzen A."/>
            <person name="Lutzoni F."/>
            <person name="Magnuson J."/>
            <person name="Mondo S."/>
            <person name="Nolan M."/>
            <person name="Ohm R."/>
            <person name="Pangilinan J."/>
            <person name="Park H.-J."/>
            <person name="Ramirez L."/>
            <person name="Alfaro M."/>
            <person name="Sun H."/>
            <person name="Tritt A."/>
            <person name="Yoshinaga Y."/>
            <person name="Zwiers L.-H."/>
            <person name="Turgeon B."/>
            <person name="Goodwin S."/>
            <person name="Spatafora J."/>
            <person name="Crous P."/>
            <person name="Grigoriev I."/>
        </authorList>
    </citation>
    <scope>NUCLEOTIDE SEQUENCE</scope>
    <source>
        <strain evidence="4">CBS 121739</strain>
    </source>
</reference>
<feature type="region of interest" description="Disordered" evidence="2">
    <location>
        <begin position="399"/>
        <end position="441"/>
    </location>
</feature>
<feature type="region of interest" description="Disordered" evidence="2">
    <location>
        <begin position="32"/>
        <end position="76"/>
    </location>
</feature>
<dbReference type="SUPFAM" id="SSF57701">
    <property type="entry name" value="Zn2/Cys6 DNA-binding domain"/>
    <property type="match status" value="1"/>
</dbReference>